<reference evidence="1" key="1">
    <citation type="submission" date="2020-05" db="EMBL/GenBank/DDBJ databases">
        <title>WGS assembly of Panicum virgatum.</title>
        <authorList>
            <person name="Lovell J.T."/>
            <person name="Jenkins J."/>
            <person name="Shu S."/>
            <person name="Juenger T.E."/>
            <person name="Schmutz J."/>
        </authorList>
    </citation>
    <scope>NUCLEOTIDE SEQUENCE</scope>
    <source>
        <strain evidence="1">AP13</strain>
    </source>
</reference>
<sequence>MDIVFGGNISQTWRSIMYGLELLKKGIIQRIGGALRYSGDNWIPREISLKVVTRCGRPRIRWVSDLLDNEFRELNCSLVRATFLPIDADAILKLRIPFKEILDQSAWHYEKTGFLSASSAYKLTLKLQCQDQVA</sequence>
<keyword evidence="2" id="KW-1185">Reference proteome</keyword>
<evidence type="ECO:0000313" key="1">
    <source>
        <dbReference type="EMBL" id="KAG2578479.1"/>
    </source>
</evidence>
<gene>
    <name evidence="1" type="ORF">PVAP13_6NG214003</name>
</gene>
<protein>
    <submittedName>
        <fullName evidence="1">Uncharacterized protein</fullName>
    </submittedName>
</protein>
<accession>A0A8T0QZZ9</accession>
<comment type="caution">
    <text evidence="1">The sequence shown here is derived from an EMBL/GenBank/DDBJ whole genome shotgun (WGS) entry which is preliminary data.</text>
</comment>
<organism evidence="1 2">
    <name type="scientific">Panicum virgatum</name>
    <name type="common">Blackwell switchgrass</name>
    <dbReference type="NCBI Taxonomy" id="38727"/>
    <lineage>
        <taxon>Eukaryota</taxon>
        <taxon>Viridiplantae</taxon>
        <taxon>Streptophyta</taxon>
        <taxon>Embryophyta</taxon>
        <taxon>Tracheophyta</taxon>
        <taxon>Spermatophyta</taxon>
        <taxon>Magnoliopsida</taxon>
        <taxon>Liliopsida</taxon>
        <taxon>Poales</taxon>
        <taxon>Poaceae</taxon>
        <taxon>PACMAD clade</taxon>
        <taxon>Panicoideae</taxon>
        <taxon>Panicodae</taxon>
        <taxon>Paniceae</taxon>
        <taxon>Panicinae</taxon>
        <taxon>Panicum</taxon>
        <taxon>Panicum sect. Hiantes</taxon>
    </lineage>
</organism>
<dbReference type="AlphaFoldDB" id="A0A8T0QZZ9"/>
<dbReference type="Proteomes" id="UP000823388">
    <property type="component" value="Chromosome 6N"/>
</dbReference>
<evidence type="ECO:0000313" key="2">
    <source>
        <dbReference type="Proteomes" id="UP000823388"/>
    </source>
</evidence>
<dbReference type="EMBL" id="CM029048">
    <property type="protein sequence ID" value="KAG2578479.1"/>
    <property type="molecule type" value="Genomic_DNA"/>
</dbReference>
<proteinExistence type="predicted"/>
<name>A0A8T0QZZ9_PANVG</name>